<keyword evidence="1 4" id="KW-0479">Metal-binding</keyword>
<dbReference type="PROSITE" id="PS50145">
    <property type="entry name" value="ZF_TRAF"/>
    <property type="match status" value="1"/>
</dbReference>
<dbReference type="InterPro" id="IPR013083">
    <property type="entry name" value="Znf_RING/FYVE/PHD"/>
</dbReference>
<protein>
    <submittedName>
        <fullName evidence="7">TRAF-like superfamily protein</fullName>
    </submittedName>
</protein>
<dbReference type="EMBL" id="BKCP01005783">
    <property type="protein sequence ID" value="GER39944.1"/>
    <property type="molecule type" value="Genomic_DNA"/>
</dbReference>
<keyword evidence="3 4" id="KW-0862">Zinc</keyword>
<evidence type="ECO:0000256" key="1">
    <source>
        <dbReference type="ARBA" id="ARBA00022723"/>
    </source>
</evidence>
<sequence>MNPPADDTELTPEEEKEGGALFHCDLYDADIVHKIAEEFLPGLASACVDNTTGGLFRSPASVAVDIRREMVDYLTQRSENFVAESVLLEGGPNIDLPEDPYDIISDFIDDFASSKRNFFSRVSGWLLSERREDRIDDFSQEMEIGGFWLLNRRESVAQTILKNADFKNMYHCSLSFKSEEELEAHKLNCSFRTINCLNEGCNFRFSAAQMEQHDQTCPFKIIQCEQNCSESIMRRDMDRHCITVCPMKLVKCPFYSVGCHSSIPQCTIEQHRSESLDAHLICILQLVYKEAKTEDLKERVEELTKLASPERLAAARDARSLTFAIKDIDAKLGPLKLKTAAKSDDEANDLTDEKDEKDEKAASPNIKLSVESPRTNTEIANSPPKVSDYKEEEQVKEMENGKEEEKMKEMETEKEMGKANPTTKLSDYKEEEEVKGLENEKEKENEKEMEKVDENENKMEDNYKKEMERKEEMENGNVKETEKQKQKLVEPTSSVTEPSLELEPDNKNSVASASVQQDFNESPRLARGDSSGELRKADVLLLENLSRENISESPKYEHVQSPTKAGEHANSVAKKENHSAAHARDENSD</sequence>
<comment type="caution">
    <text evidence="7">The sequence shown here is derived from an EMBL/GenBank/DDBJ whole genome shotgun (WGS) entry which is preliminary data.</text>
</comment>
<evidence type="ECO:0000256" key="3">
    <source>
        <dbReference type="ARBA" id="ARBA00022833"/>
    </source>
</evidence>
<dbReference type="Gene3D" id="3.30.40.10">
    <property type="entry name" value="Zinc/RING finger domain, C3HC4 (zinc finger)"/>
    <property type="match status" value="1"/>
</dbReference>
<evidence type="ECO:0000313" key="8">
    <source>
        <dbReference type="Proteomes" id="UP000325081"/>
    </source>
</evidence>
<evidence type="ECO:0000259" key="6">
    <source>
        <dbReference type="PROSITE" id="PS50145"/>
    </source>
</evidence>
<reference evidence="8" key="1">
    <citation type="journal article" date="2019" name="Curr. Biol.">
        <title>Genome Sequence of Striga asiatica Provides Insight into the Evolution of Plant Parasitism.</title>
        <authorList>
            <person name="Yoshida S."/>
            <person name="Kim S."/>
            <person name="Wafula E.K."/>
            <person name="Tanskanen J."/>
            <person name="Kim Y.M."/>
            <person name="Honaas L."/>
            <person name="Yang Z."/>
            <person name="Spallek T."/>
            <person name="Conn C.E."/>
            <person name="Ichihashi Y."/>
            <person name="Cheong K."/>
            <person name="Cui S."/>
            <person name="Der J.P."/>
            <person name="Gundlach H."/>
            <person name="Jiao Y."/>
            <person name="Hori C."/>
            <person name="Ishida J.K."/>
            <person name="Kasahara H."/>
            <person name="Kiba T."/>
            <person name="Kim M.S."/>
            <person name="Koo N."/>
            <person name="Laohavisit A."/>
            <person name="Lee Y.H."/>
            <person name="Lumba S."/>
            <person name="McCourt P."/>
            <person name="Mortimer J.C."/>
            <person name="Mutuku J.M."/>
            <person name="Nomura T."/>
            <person name="Sasaki-Sekimoto Y."/>
            <person name="Seto Y."/>
            <person name="Wang Y."/>
            <person name="Wakatake T."/>
            <person name="Sakakibara H."/>
            <person name="Demura T."/>
            <person name="Yamaguchi S."/>
            <person name="Yoneyama K."/>
            <person name="Manabe R.I."/>
            <person name="Nelson D.C."/>
            <person name="Schulman A.H."/>
            <person name="Timko M.P."/>
            <person name="dePamphilis C.W."/>
            <person name="Choi D."/>
            <person name="Shirasu K."/>
        </authorList>
    </citation>
    <scope>NUCLEOTIDE SEQUENCE [LARGE SCALE GENOMIC DNA]</scope>
    <source>
        <strain evidence="8">cv. UVA1</strain>
    </source>
</reference>
<dbReference type="Pfam" id="PF02176">
    <property type="entry name" value="zf-TRAF"/>
    <property type="match status" value="1"/>
</dbReference>
<feature type="domain" description="TRAF-type" evidence="6">
    <location>
        <begin position="213"/>
        <end position="269"/>
    </location>
</feature>
<dbReference type="GO" id="GO:0008270">
    <property type="term" value="F:zinc ion binding"/>
    <property type="evidence" value="ECO:0007669"/>
    <property type="project" value="UniProtKB-KW"/>
</dbReference>
<dbReference type="AlphaFoldDB" id="A0A5A7Q4E1"/>
<feature type="region of interest" description="Disordered" evidence="5">
    <location>
        <begin position="342"/>
        <end position="534"/>
    </location>
</feature>
<accession>A0A5A7Q4E1</accession>
<dbReference type="SUPFAM" id="SSF49599">
    <property type="entry name" value="TRAF domain-like"/>
    <property type="match status" value="1"/>
</dbReference>
<feature type="compositionally biased region" description="Basic and acidic residues" evidence="5">
    <location>
        <begin position="426"/>
        <end position="488"/>
    </location>
</feature>
<organism evidence="7 8">
    <name type="scientific">Striga asiatica</name>
    <name type="common">Asiatic witchweed</name>
    <name type="synonym">Buchnera asiatica</name>
    <dbReference type="NCBI Taxonomy" id="4170"/>
    <lineage>
        <taxon>Eukaryota</taxon>
        <taxon>Viridiplantae</taxon>
        <taxon>Streptophyta</taxon>
        <taxon>Embryophyta</taxon>
        <taxon>Tracheophyta</taxon>
        <taxon>Spermatophyta</taxon>
        <taxon>Magnoliopsida</taxon>
        <taxon>eudicotyledons</taxon>
        <taxon>Gunneridae</taxon>
        <taxon>Pentapetalae</taxon>
        <taxon>asterids</taxon>
        <taxon>lamiids</taxon>
        <taxon>Lamiales</taxon>
        <taxon>Orobanchaceae</taxon>
        <taxon>Buchnereae</taxon>
        <taxon>Striga</taxon>
    </lineage>
</organism>
<dbReference type="OrthoDB" id="1737200at2759"/>
<dbReference type="InterPro" id="IPR001293">
    <property type="entry name" value="Znf_TRAF"/>
</dbReference>
<feature type="compositionally biased region" description="Basic and acidic residues" evidence="5">
    <location>
        <begin position="524"/>
        <end position="534"/>
    </location>
</feature>
<proteinExistence type="predicted"/>
<name>A0A5A7Q4E1_STRAF</name>
<gene>
    <name evidence="7" type="ORF">STAS_16585</name>
</gene>
<feature type="zinc finger region" description="TRAF-type" evidence="4">
    <location>
        <begin position="213"/>
        <end position="269"/>
    </location>
</feature>
<feature type="compositionally biased region" description="Polar residues" evidence="5">
    <location>
        <begin position="507"/>
        <end position="520"/>
    </location>
</feature>
<feature type="compositionally biased region" description="Basic and acidic residues" evidence="5">
    <location>
        <begin position="546"/>
        <end position="558"/>
    </location>
</feature>
<keyword evidence="8" id="KW-1185">Reference proteome</keyword>
<evidence type="ECO:0000313" key="7">
    <source>
        <dbReference type="EMBL" id="GER39944.1"/>
    </source>
</evidence>
<dbReference type="PANTHER" id="PTHR10131:SF161">
    <property type="entry name" value="F26K24.24 PROTEIN"/>
    <property type="match status" value="1"/>
</dbReference>
<feature type="compositionally biased region" description="Basic and acidic residues" evidence="5">
    <location>
        <begin position="387"/>
        <end position="417"/>
    </location>
</feature>
<dbReference type="Proteomes" id="UP000325081">
    <property type="component" value="Unassembled WGS sequence"/>
</dbReference>
<feature type="compositionally biased region" description="Basic and acidic residues" evidence="5">
    <location>
        <begin position="573"/>
        <end position="589"/>
    </location>
</feature>
<evidence type="ECO:0000256" key="2">
    <source>
        <dbReference type="ARBA" id="ARBA00022771"/>
    </source>
</evidence>
<keyword evidence="2 4" id="KW-0863">Zinc-finger</keyword>
<dbReference type="PANTHER" id="PTHR10131">
    <property type="entry name" value="TNF RECEPTOR ASSOCIATED FACTOR"/>
    <property type="match status" value="1"/>
</dbReference>
<evidence type="ECO:0000256" key="4">
    <source>
        <dbReference type="PROSITE-ProRule" id="PRU00207"/>
    </source>
</evidence>
<feature type="compositionally biased region" description="Acidic residues" evidence="5">
    <location>
        <begin position="346"/>
        <end position="356"/>
    </location>
</feature>
<evidence type="ECO:0000256" key="5">
    <source>
        <dbReference type="SAM" id="MobiDB-lite"/>
    </source>
</evidence>
<feature type="region of interest" description="Disordered" evidence="5">
    <location>
        <begin position="546"/>
        <end position="589"/>
    </location>
</feature>